<comment type="caution">
    <text evidence="2">The sequence shown here is derived from an EMBL/GenBank/DDBJ whole genome shotgun (WGS) entry which is preliminary data.</text>
</comment>
<gene>
    <name evidence="2" type="ORF">ACFOWZ_45320</name>
</gene>
<protein>
    <submittedName>
        <fullName evidence="2">Uncharacterized protein</fullName>
    </submittedName>
</protein>
<dbReference type="EMBL" id="JBHRZI010000057">
    <property type="protein sequence ID" value="MFC3898733.1"/>
    <property type="molecule type" value="Genomic_DNA"/>
</dbReference>
<evidence type="ECO:0000313" key="3">
    <source>
        <dbReference type="Proteomes" id="UP001595690"/>
    </source>
</evidence>
<keyword evidence="1" id="KW-1133">Transmembrane helix</keyword>
<keyword evidence="1" id="KW-0472">Membrane</keyword>
<evidence type="ECO:0000256" key="1">
    <source>
        <dbReference type="SAM" id="Phobius"/>
    </source>
</evidence>
<dbReference type="RefSeq" id="WP_382380477.1">
    <property type="nucleotide sequence ID" value="NZ_JBHRZI010000057.1"/>
</dbReference>
<dbReference type="Proteomes" id="UP001595690">
    <property type="component" value="Unassembled WGS sequence"/>
</dbReference>
<organism evidence="2 3">
    <name type="scientific">Lentzea rhizosphaerae</name>
    <dbReference type="NCBI Taxonomy" id="2041025"/>
    <lineage>
        <taxon>Bacteria</taxon>
        <taxon>Bacillati</taxon>
        <taxon>Actinomycetota</taxon>
        <taxon>Actinomycetes</taxon>
        <taxon>Pseudonocardiales</taxon>
        <taxon>Pseudonocardiaceae</taxon>
        <taxon>Lentzea</taxon>
    </lineage>
</organism>
<name>A0ABV8C9S0_9PSEU</name>
<accession>A0ABV8C9S0</accession>
<evidence type="ECO:0000313" key="2">
    <source>
        <dbReference type="EMBL" id="MFC3898733.1"/>
    </source>
</evidence>
<sequence length="170" mass="17992">MMIDEPPAPRTSLGKRILTYAATLVVAAVAIYGLSEFLTPIQRPKQGDCANVTGFSNEPNFDAVSCLSSSANYVVTGTVAKSASCANANADMITRRGPEIRICLVPLWAQGECYPSTSPRMELEAVDCASGNDVFRVTAVSRDVPAPSCAAGEEAFAHPEVRLTYCTATP</sequence>
<proteinExistence type="predicted"/>
<keyword evidence="1" id="KW-0812">Transmembrane</keyword>
<keyword evidence="3" id="KW-1185">Reference proteome</keyword>
<reference evidence="3" key="1">
    <citation type="journal article" date="2019" name="Int. J. Syst. Evol. Microbiol.">
        <title>The Global Catalogue of Microorganisms (GCM) 10K type strain sequencing project: providing services to taxonomists for standard genome sequencing and annotation.</title>
        <authorList>
            <consortium name="The Broad Institute Genomics Platform"/>
            <consortium name="The Broad Institute Genome Sequencing Center for Infectious Disease"/>
            <person name="Wu L."/>
            <person name="Ma J."/>
        </authorList>
    </citation>
    <scope>NUCLEOTIDE SEQUENCE [LARGE SCALE GENOMIC DNA]</scope>
    <source>
        <strain evidence="3">CGMCC 4.7405</strain>
    </source>
</reference>
<feature type="transmembrane region" description="Helical" evidence="1">
    <location>
        <begin position="17"/>
        <end position="35"/>
    </location>
</feature>